<protein>
    <submittedName>
        <fullName evidence="5">Venom prothrombin activator pseutarin-C non-catalytic subunit</fullName>
    </submittedName>
</protein>
<dbReference type="EMBL" id="CACRXK020005264">
    <property type="protein sequence ID" value="CAB4005658.1"/>
    <property type="molecule type" value="Genomic_DNA"/>
</dbReference>
<evidence type="ECO:0000256" key="3">
    <source>
        <dbReference type="SAM" id="Phobius"/>
    </source>
</evidence>
<dbReference type="InterPro" id="IPR003961">
    <property type="entry name" value="FN3_dom"/>
</dbReference>
<organism evidence="5 6">
    <name type="scientific">Paramuricea clavata</name>
    <name type="common">Red gorgonian</name>
    <name type="synonym">Violescent sea-whip</name>
    <dbReference type="NCBI Taxonomy" id="317549"/>
    <lineage>
        <taxon>Eukaryota</taxon>
        <taxon>Metazoa</taxon>
        <taxon>Cnidaria</taxon>
        <taxon>Anthozoa</taxon>
        <taxon>Octocorallia</taxon>
        <taxon>Malacalcyonacea</taxon>
        <taxon>Plexauridae</taxon>
        <taxon>Paramuricea</taxon>
    </lineage>
</organism>
<proteinExistence type="predicted"/>
<reference evidence="5" key="1">
    <citation type="submission" date="2020-04" db="EMBL/GenBank/DDBJ databases">
        <authorList>
            <person name="Alioto T."/>
            <person name="Alioto T."/>
            <person name="Gomez Garrido J."/>
        </authorList>
    </citation>
    <scope>NUCLEOTIDE SEQUENCE</scope>
    <source>
        <strain evidence="5">A484AB</strain>
    </source>
</reference>
<dbReference type="OrthoDB" id="10441844at2759"/>
<keyword evidence="6" id="KW-1185">Reference proteome</keyword>
<feature type="compositionally biased region" description="Polar residues" evidence="2">
    <location>
        <begin position="750"/>
        <end position="759"/>
    </location>
</feature>
<dbReference type="PROSITE" id="PS50287">
    <property type="entry name" value="SRCR_2"/>
    <property type="match status" value="1"/>
</dbReference>
<dbReference type="InterPro" id="IPR000922">
    <property type="entry name" value="Lectin_gal-bd_dom"/>
</dbReference>
<keyword evidence="4" id="KW-0732">Signal</keyword>
<dbReference type="PROSITE" id="PS50853">
    <property type="entry name" value="FN3"/>
    <property type="match status" value="1"/>
</dbReference>
<dbReference type="Pfam" id="PF00754">
    <property type="entry name" value="F5_F8_type_C"/>
    <property type="match status" value="1"/>
</dbReference>
<gene>
    <name evidence="5" type="ORF">PACLA_8A060060</name>
</gene>
<feature type="region of interest" description="Disordered" evidence="2">
    <location>
        <begin position="637"/>
        <end position="666"/>
    </location>
</feature>
<dbReference type="InterPro" id="IPR000421">
    <property type="entry name" value="FA58C"/>
</dbReference>
<dbReference type="SUPFAM" id="SSF56487">
    <property type="entry name" value="SRCR-like"/>
    <property type="match status" value="1"/>
</dbReference>
<dbReference type="Gene3D" id="2.60.120.260">
    <property type="entry name" value="Galactose-binding domain-like"/>
    <property type="match status" value="1"/>
</dbReference>
<evidence type="ECO:0000256" key="4">
    <source>
        <dbReference type="SAM" id="SignalP"/>
    </source>
</evidence>
<evidence type="ECO:0000313" key="6">
    <source>
        <dbReference type="Proteomes" id="UP001152795"/>
    </source>
</evidence>
<feature type="compositionally biased region" description="Polar residues" evidence="2">
    <location>
        <begin position="729"/>
        <end position="740"/>
    </location>
</feature>
<dbReference type="InterPro" id="IPR036772">
    <property type="entry name" value="SRCR-like_dom_sf"/>
</dbReference>
<dbReference type="SUPFAM" id="SSF49265">
    <property type="entry name" value="Fibronectin type III"/>
    <property type="match status" value="1"/>
</dbReference>
<evidence type="ECO:0000256" key="2">
    <source>
        <dbReference type="SAM" id="MobiDB-lite"/>
    </source>
</evidence>
<dbReference type="CDD" id="cd00063">
    <property type="entry name" value="FN3"/>
    <property type="match status" value="1"/>
</dbReference>
<keyword evidence="3" id="KW-0472">Membrane</keyword>
<dbReference type="PANTHER" id="PTHR24543">
    <property type="entry name" value="MULTICOPPER OXIDASE-RELATED"/>
    <property type="match status" value="1"/>
</dbReference>
<dbReference type="Pfam" id="PF02140">
    <property type="entry name" value="SUEL_Lectin"/>
    <property type="match status" value="1"/>
</dbReference>
<dbReference type="Pfam" id="PF00530">
    <property type="entry name" value="SRCR"/>
    <property type="match status" value="1"/>
</dbReference>
<feature type="region of interest" description="Disordered" evidence="2">
    <location>
        <begin position="582"/>
        <end position="601"/>
    </location>
</feature>
<dbReference type="Gene3D" id="2.60.40.10">
    <property type="entry name" value="Immunoglobulins"/>
    <property type="match status" value="1"/>
</dbReference>
<dbReference type="InterPro" id="IPR008979">
    <property type="entry name" value="Galactose-bd-like_sf"/>
</dbReference>
<keyword evidence="3" id="KW-0812">Transmembrane</keyword>
<evidence type="ECO:0000256" key="1">
    <source>
        <dbReference type="PROSITE-ProRule" id="PRU00196"/>
    </source>
</evidence>
<feature type="region of interest" description="Disordered" evidence="2">
    <location>
        <begin position="703"/>
        <end position="759"/>
    </location>
</feature>
<feature type="chain" id="PRO_5043972072" evidence="4">
    <location>
        <begin position="26"/>
        <end position="759"/>
    </location>
</feature>
<comment type="caution">
    <text evidence="5">The sequence shown here is derived from an EMBL/GenBank/DDBJ whole genome shotgun (WGS) entry which is preliminary data.</text>
</comment>
<dbReference type="InterPro" id="IPR001190">
    <property type="entry name" value="SRCR"/>
</dbReference>
<comment type="caution">
    <text evidence="1">Lacks conserved residue(s) required for the propagation of feature annotation.</text>
</comment>
<feature type="compositionally biased region" description="Basic and acidic residues" evidence="2">
    <location>
        <begin position="703"/>
        <end position="715"/>
    </location>
</feature>
<feature type="compositionally biased region" description="Polar residues" evidence="2">
    <location>
        <begin position="588"/>
        <end position="601"/>
    </location>
</feature>
<evidence type="ECO:0000313" key="5">
    <source>
        <dbReference type="EMBL" id="CAB4005658.1"/>
    </source>
</evidence>
<dbReference type="Proteomes" id="UP001152795">
    <property type="component" value="Unassembled WGS sequence"/>
</dbReference>
<dbReference type="PROSITE" id="PS01285">
    <property type="entry name" value="FA58C_1"/>
    <property type="match status" value="1"/>
</dbReference>
<feature type="signal peptide" evidence="4">
    <location>
        <begin position="1"/>
        <end position="25"/>
    </location>
</feature>
<keyword evidence="3" id="KW-1133">Transmembrane helix</keyword>
<dbReference type="InterPro" id="IPR013783">
    <property type="entry name" value="Ig-like_fold"/>
</dbReference>
<feature type="compositionally biased region" description="Polar residues" evidence="2">
    <location>
        <begin position="644"/>
        <end position="656"/>
    </location>
</feature>
<dbReference type="InterPro" id="IPR043159">
    <property type="entry name" value="Lectin_gal-bd_sf"/>
</dbReference>
<dbReference type="AlphaFoldDB" id="A0A7D9ED73"/>
<dbReference type="Gene3D" id="3.10.250.10">
    <property type="entry name" value="SRCR-like domain"/>
    <property type="match status" value="1"/>
</dbReference>
<dbReference type="GO" id="GO:0030246">
    <property type="term" value="F:carbohydrate binding"/>
    <property type="evidence" value="ECO:0007669"/>
    <property type="project" value="InterPro"/>
</dbReference>
<dbReference type="InterPro" id="IPR036116">
    <property type="entry name" value="FN3_sf"/>
</dbReference>
<dbReference type="Gene3D" id="2.60.120.740">
    <property type="match status" value="1"/>
</dbReference>
<feature type="transmembrane region" description="Helical" evidence="3">
    <location>
        <begin position="608"/>
        <end position="628"/>
    </location>
</feature>
<sequence length="759" mass="86439">MSCLVHRWLLLYGLTLLVVFKGCQSLFLRHSQSRKCIAAGIQISDSNNSRRYWAEMVNNCLNVSAQFRRYLDTELLQNIKTGGTLASNLKKPKLQNRLFIHNGKNPKGRNFQKSSVHRLKQTDAGSLFFYNSSVNSCAQPNDSHVDLKKDGCRDVTDQKFSFGSVTQYGTKMKDVHCSPKQYMMVTRADYGDFNESGAFNDDKNFDKTCSKLANCQVKSRCGGKRSCELTMDNNLLPSPYCSDTSKEIYAEYTCVDSNSSTIITAAPNIRLESSPYSGYIQIKYGSTWRYVIEEQWDKNRQKTLCRHLGFKETDANVINIYWFGRGHEFATGDLICYTTQSGGTSCCIHLVFFKWPSTVGVPSTKCKICDKPLLNDKRTFPDSVFSGSGDLYRKYKYARITGGGWCPWRSDSYLLIDLHKEYHITRVVVMGDRDQTMWSRSYSLKYSHDTTYKNCEQIKGNQNGYQASATDVDIYNVRHVKIESTENTIFCLRIELCGEVQTPAPVNNIRITPYQYAALVTWRIHTAPEDSSYITKIIIYLDGAEYQTISQIRQRTYIVIKRFKPNTQYRVEIQTEDGYSQKSEKVSESFTTNTAEQSSGNNSTRLDLIIPLVILALCLLLSLAVIIYQRRRLQNNNRKESHRLQTSRQADQTGAFDSNPEPPNSKKLMEVIELTAKRVSYVNDDTVYEAPDDVVECIEQNEAESKREISTEKEPSAYISLTDNKEPENSYQPLLTSAHPQDTKGVDDQSAFNLNASAV</sequence>
<accession>A0A7D9ED73</accession>
<dbReference type="SUPFAM" id="SSF49785">
    <property type="entry name" value="Galactose-binding domain-like"/>
    <property type="match status" value="1"/>
</dbReference>
<name>A0A7D9ED73_PARCT</name>
<dbReference type="GO" id="GO:0016020">
    <property type="term" value="C:membrane"/>
    <property type="evidence" value="ECO:0007669"/>
    <property type="project" value="InterPro"/>
</dbReference>